<keyword evidence="3" id="KW-1185">Reference proteome</keyword>
<dbReference type="Gene3D" id="3.80.10.10">
    <property type="entry name" value="Ribonuclease Inhibitor"/>
    <property type="match status" value="1"/>
</dbReference>
<reference evidence="2" key="1">
    <citation type="journal article" date="2020" name="Fungal Divers.">
        <title>Resolving the Mortierellaceae phylogeny through synthesis of multi-gene phylogenetics and phylogenomics.</title>
        <authorList>
            <person name="Vandepol N."/>
            <person name="Liber J."/>
            <person name="Desiro A."/>
            <person name="Na H."/>
            <person name="Kennedy M."/>
            <person name="Barry K."/>
            <person name="Grigoriev I.V."/>
            <person name="Miller A.N."/>
            <person name="O'Donnell K."/>
            <person name="Stajich J.E."/>
            <person name="Bonito G."/>
        </authorList>
    </citation>
    <scope>NUCLEOTIDE SEQUENCE</scope>
    <source>
        <strain evidence="2">NVP1</strain>
    </source>
</reference>
<dbReference type="EMBL" id="JAAAUY010000273">
    <property type="protein sequence ID" value="KAF9332224.1"/>
    <property type="molecule type" value="Genomic_DNA"/>
</dbReference>
<evidence type="ECO:0000313" key="2">
    <source>
        <dbReference type="EMBL" id="KAF9332224.1"/>
    </source>
</evidence>
<dbReference type="SUPFAM" id="SSF52047">
    <property type="entry name" value="RNI-like"/>
    <property type="match status" value="1"/>
</dbReference>
<evidence type="ECO:0000256" key="1">
    <source>
        <dbReference type="SAM" id="MobiDB-lite"/>
    </source>
</evidence>
<feature type="region of interest" description="Disordered" evidence="1">
    <location>
        <begin position="368"/>
        <end position="409"/>
    </location>
</feature>
<dbReference type="AlphaFoldDB" id="A0A9P5VME3"/>
<protein>
    <submittedName>
        <fullName evidence="2">Uncharacterized protein</fullName>
    </submittedName>
</protein>
<feature type="compositionally biased region" description="Basic and acidic residues" evidence="1">
    <location>
        <begin position="631"/>
        <end position="648"/>
    </location>
</feature>
<name>A0A9P5VME3_9FUNG</name>
<sequence>MDPFKILWSCEPAVIGSHITTDTIADLIDKAISYLEEHSPPERIMEPGLTRNQSAGIKDFLDVQPGEDTEGSLHRHIDSEQRVTWRCKVHQLQYFDPKPLTALKTFVQDHKGDIDMQQTTVRAVLRSSEVADQFRTLLKSTQQIFNLNLKLDLKASRVFLRDFCLDVARSKAVALDIDGVTLETHPQGYVQYAHNLFADKVAPESQLQLITLVNYPRSQFGKMVSLAAKASDCHRAAKTLQLTLNKHGYSANTLVTIHESGWSMVFIPEKGGVVEVYSHGAECPKGAFSCESLRELTVHMNNLELDKGFFQLVQTAASLQELNVSYCGHNVMYYIDSIVKMWRDASSPFRLTLIDRLEDTQGRVVAQMNIRPRYSDQNRSEGSAQEVDRTDSTSSSTQVDEPEAPAEVQVSKWECDQISAKPSDAAASILDTATDQHPGVLKSLTLDTSELSPEGVACISKVLGRSNLDHLNMVCNPFDLKLASPVAEVLDSIRLNALKSLVLSGSDIDGWVKFWPLHGSGAPQLIHLGIRGPGSNKQDLSHASVLAIHDVIYPSPLVDLKFEHVGLQDPKDWALIAGALDPESLKTLGLCERSKAQFESCPEAMDIIKNNFQGEKNPLAPNTEVPGSEGGVREKPGNKVPDVEDGVKEKLDDEVPAVGDRATEKPSIEVPVVEDLVPEKSSSTAPAVENTVAENPSAKAPVVDDAETAKPSNRVPEMEDSETEKLSSMVPDVDDPISTGPDMEGAGKEENPNDEVQDMEDVMVEKPSDEAPDVEDSISTSPVVEDSGPEKPTDEAPAVEEESAFEGVLFYMNWDRQLLFMIDEYAEL</sequence>
<comment type="caution">
    <text evidence="2">The sequence shown here is derived from an EMBL/GenBank/DDBJ whole genome shotgun (WGS) entry which is preliminary data.</text>
</comment>
<proteinExistence type="predicted"/>
<accession>A0A9P5VME3</accession>
<feature type="region of interest" description="Disordered" evidence="1">
    <location>
        <begin position="613"/>
        <end position="648"/>
    </location>
</feature>
<dbReference type="Proteomes" id="UP000696485">
    <property type="component" value="Unassembled WGS sequence"/>
</dbReference>
<gene>
    <name evidence="2" type="ORF">BG006_004912</name>
</gene>
<dbReference type="InterPro" id="IPR032675">
    <property type="entry name" value="LRR_dom_sf"/>
</dbReference>
<evidence type="ECO:0000313" key="3">
    <source>
        <dbReference type="Proteomes" id="UP000696485"/>
    </source>
</evidence>
<feature type="compositionally biased region" description="Acidic residues" evidence="1">
    <location>
        <begin position="752"/>
        <end position="762"/>
    </location>
</feature>
<feature type="region of interest" description="Disordered" evidence="1">
    <location>
        <begin position="678"/>
        <end position="800"/>
    </location>
</feature>
<organism evidence="2 3">
    <name type="scientific">Podila minutissima</name>
    <dbReference type="NCBI Taxonomy" id="64525"/>
    <lineage>
        <taxon>Eukaryota</taxon>
        <taxon>Fungi</taxon>
        <taxon>Fungi incertae sedis</taxon>
        <taxon>Mucoromycota</taxon>
        <taxon>Mortierellomycotina</taxon>
        <taxon>Mortierellomycetes</taxon>
        <taxon>Mortierellales</taxon>
        <taxon>Mortierellaceae</taxon>
        <taxon>Podila</taxon>
    </lineage>
</organism>